<evidence type="ECO:0000313" key="3">
    <source>
        <dbReference type="EMBL" id="TYO67457.1"/>
    </source>
</evidence>
<organism evidence="3 4">
    <name type="scientific">Bradyrhizobium hipponense</name>
    <dbReference type="NCBI Taxonomy" id="2605638"/>
    <lineage>
        <taxon>Bacteria</taxon>
        <taxon>Pseudomonadati</taxon>
        <taxon>Pseudomonadota</taxon>
        <taxon>Alphaproteobacteria</taxon>
        <taxon>Hyphomicrobiales</taxon>
        <taxon>Nitrobacteraceae</taxon>
        <taxon>Bradyrhizobium</taxon>
    </lineage>
</organism>
<evidence type="ECO:0000256" key="2">
    <source>
        <dbReference type="SAM" id="Phobius"/>
    </source>
</evidence>
<evidence type="ECO:0000256" key="1">
    <source>
        <dbReference type="SAM" id="MobiDB-lite"/>
    </source>
</evidence>
<proteinExistence type="predicted"/>
<dbReference type="AlphaFoldDB" id="A0A5S4YVB3"/>
<evidence type="ECO:0000313" key="4">
    <source>
        <dbReference type="Proteomes" id="UP000324797"/>
    </source>
</evidence>
<dbReference type="RefSeq" id="WP_148738214.1">
    <property type="nucleotide sequence ID" value="NZ_VSTH01000018.1"/>
</dbReference>
<feature type="region of interest" description="Disordered" evidence="1">
    <location>
        <begin position="1"/>
        <end position="20"/>
    </location>
</feature>
<sequence length="235" mass="25427">MAKTGAQRSAQDAFQNSSADSIGQTVSIQTIVDPAAADEAKAIHQKIIDQILEEEGRRNDFVRDAAALRTVLLKQISDGVDQQIAAYGKLLDRLDGLFPETEGALRARQLERGSEPQRAATQPEGDNKASPEFDGRRKEITGYLQLLGALSEDRAQSTHDLTVLRDRHDSLALALLDAQIAARAFKSTRIMLSPEVTPQPVGAKRLSLLFIAAVASILIAFGAIAFLHGFVVKNS</sequence>
<dbReference type="Proteomes" id="UP000324797">
    <property type="component" value="Unassembled WGS sequence"/>
</dbReference>
<keyword evidence="2" id="KW-0812">Transmembrane</keyword>
<keyword evidence="4" id="KW-1185">Reference proteome</keyword>
<keyword evidence="2" id="KW-1133">Transmembrane helix</keyword>
<name>A0A5S4YVB3_9BRAD</name>
<protein>
    <submittedName>
        <fullName evidence="3">Uncharacterized protein</fullName>
    </submittedName>
</protein>
<keyword evidence="2" id="KW-0472">Membrane</keyword>
<reference evidence="3 4" key="1">
    <citation type="submission" date="2019-08" db="EMBL/GenBank/DDBJ databases">
        <title>Bradyrhizobium hipponensis sp. nov., a rhizobium isolated from a Lupinus angustifolius root nodule in Tunisia.</title>
        <authorList>
            <person name="Off K."/>
            <person name="Rejili M."/>
            <person name="Mars M."/>
            <person name="Brachmann A."/>
            <person name="Marin M."/>
        </authorList>
    </citation>
    <scope>NUCLEOTIDE SEQUENCE [LARGE SCALE GENOMIC DNA]</scope>
    <source>
        <strain evidence="4">aSej3</strain>
    </source>
</reference>
<feature type="compositionally biased region" description="Basic and acidic residues" evidence="1">
    <location>
        <begin position="125"/>
        <end position="134"/>
    </location>
</feature>
<gene>
    <name evidence="3" type="ORF">FXV83_05640</name>
</gene>
<dbReference type="EMBL" id="VSTH01000018">
    <property type="protein sequence ID" value="TYO67457.1"/>
    <property type="molecule type" value="Genomic_DNA"/>
</dbReference>
<feature type="transmembrane region" description="Helical" evidence="2">
    <location>
        <begin position="208"/>
        <end position="231"/>
    </location>
</feature>
<feature type="region of interest" description="Disordered" evidence="1">
    <location>
        <begin position="108"/>
        <end position="134"/>
    </location>
</feature>
<accession>A0A5S4YVB3</accession>
<comment type="caution">
    <text evidence="3">The sequence shown here is derived from an EMBL/GenBank/DDBJ whole genome shotgun (WGS) entry which is preliminary data.</text>
</comment>